<dbReference type="PROSITE" id="PS51257">
    <property type="entry name" value="PROKAR_LIPOPROTEIN"/>
    <property type="match status" value="1"/>
</dbReference>
<dbReference type="Proteomes" id="UP000619078">
    <property type="component" value="Unassembled WGS sequence"/>
</dbReference>
<dbReference type="InterPro" id="IPR019853">
    <property type="entry name" value="GldB-like"/>
</dbReference>
<gene>
    <name evidence="1" type="primary">gldB</name>
    <name evidence="1" type="ORF">IDJ76_08100</name>
</gene>
<dbReference type="Pfam" id="PF25594">
    <property type="entry name" value="GldB_lipo"/>
    <property type="match status" value="1"/>
</dbReference>
<evidence type="ECO:0000313" key="1">
    <source>
        <dbReference type="EMBL" id="MBD1393056.1"/>
    </source>
</evidence>
<dbReference type="AlphaFoldDB" id="A0A926S5T1"/>
<dbReference type="NCBIfam" id="TIGR03514">
    <property type="entry name" value="GldB_lipo"/>
    <property type="match status" value="1"/>
</dbReference>
<name>A0A926S5T1_9SPHI</name>
<dbReference type="RefSeq" id="WP_191162588.1">
    <property type="nucleotide sequence ID" value="NZ_JACWMX010000003.1"/>
</dbReference>
<comment type="caution">
    <text evidence="1">The sequence shown here is derived from an EMBL/GenBank/DDBJ whole genome shotgun (WGS) entry which is preliminary data.</text>
</comment>
<accession>A0A926S5T1</accession>
<organism evidence="1 2">
    <name type="scientific">Mucilaginibacter glaciei</name>
    <dbReference type="NCBI Taxonomy" id="2772109"/>
    <lineage>
        <taxon>Bacteria</taxon>
        <taxon>Pseudomonadati</taxon>
        <taxon>Bacteroidota</taxon>
        <taxon>Sphingobacteriia</taxon>
        <taxon>Sphingobacteriales</taxon>
        <taxon>Sphingobacteriaceae</taxon>
        <taxon>Mucilaginibacter</taxon>
    </lineage>
</organism>
<proteinExistence type="predicted"/>
<sequence length="350" mass="40656">MMSYSPKTILIFLSFYTCLLFTACSHKNKVDVSNIAVDVKIERFDHDFNQLKTKPITPQIAILQKEYGVFYNDFIERVIKLGSTADTNYYKNLRDVFAGTAYSDLKHDVDALYPNTNKQDAELTDAFRRIKYYYPEKKLPRIYAYISGFQAQVSLGDGYFAVGLDLFLGADSRFYKSPALVETFPMYISRRFTPDNITPRVIEGIAREDMFPEPDENKSLLSKMVYNGKIMYFMDQVLPDLADSTKIGFTAKQIKWCDDYKGNIWRYFLEENLLYETDYQKIQKYLNEAPFTPGLGADNESAPKLAVWTGWQIVKQYMEKHPNVTLPQLMTDNDAQKILNEAKYRPKDKE</sequence>
<dbReference type="EMBL" id="JACWMX010000003">
    <property type="protein sequence ID" value="MBD1393056.1"/>
    <property type="molecule type" value="Genomic_DNA"/>
</dbReference>
<reference evidence="1" key="1">
    <citation type="submission" date="2020-09" db="EMBL/GenBank/DDBJ databases">
        <title>Novel species of Mucilaginibacter isolated from a glacier on the Tibetan Plateau.</title>
        <authorList>
            <person name="Liu Q."/>
            <person name="Xin Y.-H."/>
        </authorList>
    </citation>
    <scope>NUCLEOTIDE SEQUENCE</scope>
    <source>
        <strain evidence="1">ZB1P21</strain>
    </source>
</reference>
<keyword evidence="2" id="KW-1185">Reference proteome</keyword>
<protein>
    <submittedName>
        <fullName evidence="1">Gliding motility lipoprotein GldB</fullName>
    </submittedName>
</protein>
<keyword evidence="1" id="KW-0449">Lipoprotein</keyword>
<evidence type="ECO:0000313" key="2">
    <source>
        <dbReference type="Proteomes" id="UP000619078"/>
    </source>
</evidence>